<feature type="domain" description="SCP2" evidence="1">
    <location>
        <begin position="55"/>
        <end position="144"/>
    </location>
</feature>
<evidence type="ECO:0000313" key="3">
    <source>
        <dbReference type="Proteomes" id="UP000649753"/>
    </source>
</evidence>
<evidence type="ECO:0000313" key="2">
    <source>
        <dbReference type="EMBL" id="MBE1487523.1"/>
    </source>
</evidence>
<sequence length="149" mass="16050">MPIEDLDPAKLDARELALLVKATSTDELRELMSGSRRRAVLDTVLARMPGVFRSDRAGGTSAVVHWKIGDGPDGAVDVYEIVIDGGTCALSAAPQRQPKLTLTVGAVDFLRMVTGNAHPVTLTMKGRLKTKGDLALTARFPHMFDVPRV</sequence>
<dbReference type="InterPro" id="IPR036527">
    <property type="entry name" value="SCP2_sterol-bd_dom_sf"/>
</dbReference>
<dbReference type="RefSeq" id="WP_192767351.1">
    <property type="nucleotide sequence ID" value="NZ_JADBEB010000001.1"/>
</dbReference>
<name>A0A927M8Y5_9ACTN</name>
<dbReference type="EMBL" id="JADBEB010000001">
    <property type="protein sequence ID" value="MBE1487523.1"/>
    <property type="molecule type" value="Genomic_DNA"/>
</dbReference>
<dbReference type="Proteomes" id="UP000649753">
    <property type="component" value="Unassembled WGS sequence"/>
</dbReference>
<protein>
    <submittedName>
        <fullName evidence="2">Sterol carrier protein</fullName>
    </submittedName>
</protein>
<dbReference type="Pfam" id="PF02036">
    <property type="entry name" value="SCP2"/>
    <property type="match status" value="1"/>
</dbReference>
<keyword evidence="3" id="KW-1185">Reference proteome</keyword>
<dbReference type="SUPFAM" id="SSF55718">
    <property type="entry name" value="SCP-like"/>
    <property type="match status" value="1"/>
</dbReference>
<dbReference type="AlphaFoldDB" id="A0A927M8Y5"/>
<accession>A0A927M8Y5</accession>
<dbReference type="InterPro" id="IPR003033">
    <property type="entry name" value="SCP2_sterol-bd_dom"/>
</dbReference>
<evidence type="ECO:0000259" key="1">
    <source>
        <dbReference type="Pfam" id="PF02036"/>
    </source>
</evidence>
<organism evidence="2 3">
    <name type="scientific">Plantactinospora soyae</name>
    <dbReference type="NCBI Taxonomy" id="1544732"/>
    <lineage>
        <taxon>Bacteria</taxon>
        <taxon>Bacillati</taxon>
        <taxon>Actinomycetota</taxon>
        <taxon>Actinomycetes</taxon>
        <taxon>Micromonosporales</taxon>
        <taxon>Micromonosporaceae</taxon>
        <taxon>Plantactinospora</taxon>
    </lineage>
</organism>
<dbReference type="Gene3D" id="3.30.1050.10">
    <property type="entry name" value="SCP2 sterol-binding domain"/>
    <property type="match status" value="1"/>
</dbReference>
<gene>
    <name evidence="2" type="ORF">H4W31_003161</name>
</gene>
<reference evidence="2" key="1">
    <citation type="submission" date="2020-10" db="EMBL/GenBank/DDBJ databases">
        <title>Sequencing the genomes of 1000 actinobacteria strains.</title>
        <authorList>
            <person name="Klenk H.-P."/>
        </authorList>
    </citation>
    <scope>NUCLEOTIDE SEQUENCE</scope>
    <source>
        <strain evidence="2">DSM 46832</strain>
    </source>
</reference>
<proteinExistence type="predicted"/>
<comment type="caution">
    <text evidence="2">The sequence shown here is derived from an EMBL/GenBank/DDBJ whole genome shotgun (WGS) entry which is preliminary data.</text>
</comment>